<dbReference type="OrthoDB" id="10544124at2759"/>
<dbReference type="Proteomes" id="UP000326924">
    <property type="component" value="Unassembled WGS sequence"/>
</dbReference>
<gene>
    <name evidence="3" type="ORF">FN846DRAFT_888530</name>
</gene>
<reference evidence="3 4" key="1">
    <citation type="submission" date="2019-09" db="EMBL/GenBank/DDBJ databases">
        <title>Draft genome of the ectomycorrhizal ascomycete Sphaerosporella brunnea.</title>
        <authorList>
            <consortium name="DOE Joint Genome Institute"/>
            <person name="Benucci G.M."/>
            <person name="Marozzi G."/>
            <person name="Antonielli L."/>
            <person name="Sanchez S."/>
            <person name="Marco P."/>
            <person name="Wang X."/>
            <person name="Falini L.B."/>
            <person name="Barry K."/>
            <person name="Haridas S."/>
            <person name="Lipzen A."/>
            <person name="Labutti K."/>
            <person name="Grigoriev I.V."/>
            <person name="Murat C."/>
            <person name="Martin F."/>
            <person name="Albertini E."/>
            <person name="Donnini D."/>
            <person name="Bonito G."/>
        </authorList>
    </citation>
    <scope>NUCLEOTIDE SEQUENCE [LARGE SCALE GENOMIC DNA]</scope>
    <source>
        <strain evidence="3 4">Sb_GMNB300</strain>
    </source>
</reference>
<keyword evidence="2" id="KW-1133">Transmembrane helix</keyword>
<feature type="compositionally biased region" description="Polar residues" evidence="1">
    <location>
        <begin position="323"/>
        <end position="336"/>
    </location>
</feature>
<feature type="compositionally biased region" description="Polar residues" evidence="1">
    <location>
        <begin position="125"/>
        <end position="145"/>
    </location>
</feature>
<feature type="region of interest" description="Disordered" evidence="1">
    <location>
        <begin position="322"/>
        <end position="348"/>
    </location>
</feature>
<dbReference type="InParanoid" id="A0A5J5F2A9"/>
<feature type="region of interest" description="Disordered" evidence="1">
    <location>
        <begin position="117"/>
        <end position="202"/>
    </location>
</feature>
<feature type="transmembrane region" description="Helical" evidence="2">
    <location>
        <begin position="87"/>
        <end position="108"/>
    </location>
</feature>
<evidence type="ECO:0000256" key="2">
    <source>
        <dbReference type="SAM" id="Phobius"/>
    </source>
</evidence>
<dbReference type="EMBL" id="VXIS01000048">
    <property type="protein sequence ID" value="KAA8910267.1"/>
    <property type="molecule type" value="Genomic_DNA"/>
</dbReference>
<accession>A0A5J5F2A9</accession>
<evidence type="ECO:0008006" key="5">
    <source>
        <dbReference type="Google" id="ProtNLM"/>
    </source>
</evidence>
<evidence type="ECO:0000313" key="3">
    <source>
        <dbReference type="EMBL" id="KAA8910267.1"/>
    </source>
</evidence>
<name>A0A5J5F2A9_9PEZI</name>
<comment type="caution">
    <text evidence="3">The sequence shown here is derived from an EMBL/GenBank/DDBJ whole genome shotgun (WGS) entry which is preliminary data.</text>
</comment>
<proteinExistence type="predicted"/>
<evidence type="ECO:0000313" key="4">
    <source>
        <dbReference type="Proteomes" id="UP000326924"/>
    </source>
</evidence>
<organism evidence="3 4">
    <name type="scientific">Sphaerosporella brunnea</name>
    <dbReference type="NCBI Taxonomy" id="1250544"/>
    <lineage>
        <taxon>Eukaryota</taxon>
        <taxon>Fungi</taxon>
        <taxon>Dikarya</taxon>
        <taxon>Ascomycota</taxon>
        <taxon>Pezizomycotina</taxon>
        <taxon>Pezizomycetes</taxon>
        <taxon>Pezizales</taxon>
        <taxon>Pyronemataceae</taxon>
        <taxon>Sphaerosporella</taxon>
    </lineage>
</organism>
<protein>
    <recommendedName>
        <fullName evidence="5">Transmembrane protein</fullName>
    </recommendedName>
</protein>
<dbReference type="CDD" id="cd22249">
    <property type="entry name" value="UDM1_RNF168_RNF169-like"/>
    <property type="match status" value="1"/>
</dbReference>
<keyword evidence="2" id="KW-0812">Transmembrane</keyword>
<keyword evidence="2" id="KW-0472">Membrane</keyword>
<feature type="compositionally biased region" description="Pro residues" evidence="1">
    <location>
        <begin position="150"/>
        <end position="162"/>
    </location>
</feature>
<keyword evidence="4" id="KW-1185">Reference proteome</keyword>
<evidence type="ECO:0000256" key="1">
    <source>
        <dbReference type="SAM" id="MobiDB-lite"/>
    </source>
</evidence>
<sequence length="422" mass="45627">MLDIKQFTMHNSGQPQRLYTVTRSTTFLVVKREAVAQGLVTDAPDPTVVVQTAVVTHMSGTSSFTYEEHFSTATPDAGQSGGPSSNFIIALSVAVPTVLILLIALLMWGFRRRRAKHAADREKNPSTASNSPSAKSIGKLSSNSGWRPGAPSPRSNPPPPNPPRHRLSIVQEHRTGFTPPASPERLPARTDTGTPIAELPTPISPLTVSKNLSTIFQTRRAMRPALPRLQINSANNQHSIAQMPFSPDLVSALTPVVLTTVDRLNHARSSSCGAVYTPSEPTRIASVSSQSNQSQFSPPRLGPDLSVQTTATCLSGLGPGPNFLSSASTGPNNASYSASEATEPPAPRRPTAFPYGYQSEYPEVAGPPPTLVTSANRQREMWLLAEEERLVKERVKATQELIRLKNEEARILDRKRQLGIGR</sequence>
<dbReference type="AlphaFoldDB" id="A0A5J5F2A9"/>